<dbReference type="Gene3D" id="1.10.260.40">
    <property type="entry name" value="lambda repressor-like DNA-binding domains"/>
    <property type="match status" value="1"/>
</dbReference>
<evidence type="ECO:0000313" key="6">
    <source>
        <dbReference type="EMBL" id="SHM67974.1"/>
    </source>
</evidence>
<sequence>MTAASRPATILEVAHLAGVSKTSVSRYYSGERERLSATMQERISAAAEQVGYHPNPLARSLKGGPSGLVGMLVADIRNPFSVAIMHGLEQACRQAGLSLMVCNSDNDPDQERQQLAMMSSWRIEGLVVNAAGCHSDALRQFVTSGTPVVLLDRSLADVQVDEVGLDNTAAIDMAIDHLVAQGYSRLLYITEPPAQASSRQARLARFESRCAGQGLDATILCTELHDQQALDQRLRALAPVVSHARPAILCANGQVTLAVAHRMRALDLRSGEIGLIGIDELDWCGLTEPGITTLAQPTDAIGQAAIDCLRTRQHDRSADRQYRAFAPQLIQRGSTQPPASH</sequence>
<dbReference type="SMART" id="SM00354">
    <property type="entry name" value="HTH_LACI"/>
    <property type="match status" value="1"/>
</dbReference>
<dbReference type="SUPFAM" id="SSF47413">
    <property type="entry name" value="lambda repressor-like DNA-binding domains"/>
    <property type="match status" value="1"/>
</dbReference>
<dbReference type="InterPro" id="IPR001761">
    <property type="entry name" value="Peripla_BP/Lac1_sug-bd_dom"/>
</dbReference>
<name>A0A1M7KRJ5_9GAMM</name>
<accession>A0A1M7KRJ5</accession>
<evidence type="ECO:0000259" key="4">
    <source>
        <dbReference type="PROSITE" id="PS50932"/>
    </source>
</evidence>
<dbReference type="PANTHER" id="PTHR30146">
    <property type="entry name" value="LACI-RELATED TRANSCRIPTIONAL REPRESSOR"/>
    <property type="match status" value="1"/>
</dbReference>
<dbReference type="EMBL" id="FRCA01000011">
    <property type="protein sequence ID" value="SHM67974.1"/>
    <property type="molecule type" value="Genomic_DNA"/>
</dbReference>
<evidence type="ECO:0000313" key="5">
    <source>
        <dbReference type="EMBL" id="GEN25543.1"/>
    </source>
</evidence>
<evidence type="ECO:0000256" key="3">
    <source>
        <dbReference type="ARBA" id="ARBA00023163"/>
    </source>
</evidence>
<dbReference type="OrthoDB" id="9798934at2"/>
<dbReference type="InterPro" id="IPR028082">
    <property type="entry name" value="Peripla_BP_I"/>
</dbReference>
<dbReference type="AlphaFoldDB" id="A0A1M7KRJ5"/>
<keyword evidence="1" id="KW-0805">Transcription regulation</keyword>
<dbReference type="Pfam" id="PF00532">
    <property type="entry name" value="Peripla_BP_1"/>
    <property type="match status" value="1"/>
</dbReference>
<dbReference type="Proteomes" id="UP000184123">
    <property type="component" value="Unassembled WGS sequence"/>
</dbReference>
<keyword evidence="8" id="KW-1185">Reference proteome</keyword>
<dbReference type="RefSeq" id="WP_073436577.1">
    <property type="nucleotide sequence ID" value="NZ_BJXU01000155.1"/>
</dbReference>
<evidence type="ECO:0000313" key="7">
    <source>
        <dbReference type="Proteomes" id="UP000184123"/>
    </source>
</evidence>
<dbReference type="PROSITE" id="PS50932">
    <property type="entry name" value="HTH_LACI_2"/>
    <property type="match status" value="1"/>
</dbReference>
<evidence type="ECO:0000313" key="8">
    <source>
        <dbReference type="Proteomes" id="UP000321726"/>
    </source>
</evidence>
<proteinExistence type="predicted"/>
<dbReference type="CDD" id="cd01392">
    <property type="entry name" value="HTH_LacI"/>
    <property type="match status" value="1"/>
</dbReference>
<evidence type="ECO:0000256" key="1">
    <source>
        <dbReference type="ARBA" id="ARBA00023015"/>
    </source>
</evidence>
<dbReference type="EMBL" id="BJXU01000155">
    <property type="protein sequence ID" value="GEN25543.1"/>
    <property type="molecule type" value="Genomic_DNA"/>
</dbReference>
<dbReference type="InterPro" id="IPR000843">
    <property type="entry name" value="HTH_LacI"/>
</dbReference>
<keyword evidence="2" id="KW-0238">DNA-binding</keyword>
<keyword evidence="3" id="KW-0804">Transcription</keyword>
<dbReference type="GO" id="GO:0003700">
    <property type="term" value="F:DNA-binding transcription factor activity"/>
    <property type="evidence" value="ECO:0007669"/>
    <property type="project" value="TreeGrafter"/>
</dbReference>
<dbReference type="InterPro" id="IPR010982">
    <property type="entry name" value="Lambda_DNA-bd_dom_sf"/>
</dbReference>
<organism evidence="6 7">
    <name type="scientific">Halomonas cupida</name>
    <dbReference type="NCBI Taxonomy" id="44933"/>
    <lineage>
        <taxon>Bacteria</taxon>
        <taxon>Pseudomonadati</taxon>
        <taxon>Pseudomonadota</taxon>
        <taxon>Gammaproteobacteria</taxon>
        <taxon>Oceanospirillales</taxon>
        <taxon>Halomonadaceae</taxon>
        <taxon>Halomonas</taxon>
    </lineage>
</organism>
<dbReference type="STRING" id="44933.SAMN05660971_03572"/>
<dbReference type="PANTHER" id="PTHR30146:SF145">
    <property type="entry name" value="RIBOSE OPERON REPRESSOR"/>
    <property type="match status" value="1"/>
</dbReference>
<dbReference type="GO" id="GO:0000976">
    <property type="term" value="F:transcription cis-regulatory region binding"/>
    <property type="evidence" value="ECO:0007669"/>
    <property type="project" value="TreeGrafter"/>
</dbReference>
<dbReference type="Proteomes" id="UP000321726">
    <property type="component" value="Unassembled WGS sequence"/>
</dbReference>
<evidence type="ECO:0000256" key="2">
    <source>
        <dbReference type="ARBA" id="ARBA00023125"/>
    </source>
</evidence>
<dbReference type="SUPFAM" id="SSF53822">
    <property type="entry name" value="Periplasmic binding protein-like I"/>
    <property type="match status" value="1"/>
</dbReference>
<reference evidence="5 8" key="2">
    <citation type="submission" date="2019-07" db="EMBL/GenBank/DDBJ databases">
        <title>Whole genome shotgun sequence of Halomonas cupida NBRC 102219.</title>
        <authorList>
            <person name="Hosoyama A."/>
            <person name="Uohara A."/>
            <person name="Ohji S."/>
            <person name="Ichikawa N."/>
        </authorList>
    </citation>
    <scope>NUCLEOTIDE SEQUENCE [LARGE SCALE GENOMIC DNA]</scope>
    <source>
        <strain evidence="5 8">NBRC 102219</strain>
    </source>
</reference>
<gene>
    <name evidence="5" type="primary">ptxS</name>
    <name evidence="5" type="ORF">HCU01_34920</name>
    <name evidence="6" type="ORF">SAMN05660971_03572</name>
</gene>
<dbReference type="CDD" id="cd06283">
    <property type="entry name" value="PBP1_RegR_EndR_KdgR-like"/>
    <property type="match status" value="1"/>
</dbReference>
<protein>
    <submittedName>
        <fullName evidence="5 6">Transcriptional regulator</fullName>
    </submittedName>
</protein>
<dbReference type="Pfam" id="PF00356">
    <property type="entry name" value="LacI"/>
    <property type="match status" value="1"/>
</dbReference>
<feature type="domain" description="HTH lacI-type" evidence="4">
    <location>
        <begin position="8"/>
        <end position="63"/>
    </location>
</feature>
<reference evidence="6 7" key="1">
    <citation type="submission" date="2016-11" db="EMBL/GenBank/DDBJ databases">
        <authorList>
            <person name="Jaros S."/>
            <person name="Januszkiewicz K."/>
            <person name="Wedrychowicz H."/>
        </authorList>
    </citation>
    <scope>NUCLEOTIDE SEQUENCE [LARGE SCALE GENOMIC DNA]</scope>
    <source>
        <strain evidence="6 7">DSM 4740</strain>
    </source>
</reference>
<dbReference type="Gene3D" id="3.40.50.2300">
    <property type="match status" value="2"/>
</dbReference>